<dbReference type="EMBL" id="BRYB01000388">
    <property type="protein sequence ID" value="GMI29152.1"/>
    <property type="molecule type" value="Genomic_DNA"/>
</dbReference>
<proteinExistence type="predicted"/>
<name>A0ABQ6MNQ3_9STRA</name>
<organism evidence="2 3">
    <name type="scientific">Tetraparma gracilis</name>
    <dbReference type="NCBI Taxonomy" id="2962635"/>
    <lineage>
        <taxon>Eukaryota</taxon>
        <taxon>Sar</taxon>
        <taxon>Stramenopiles</taxon>
        <taxon>Ochrophyta</taxon>
        <taxon>Bolidophyceae</taxon>
        <taxon>Parmales</taxon>
        <taxon>Triparmaceae</taxon>
        <taxon>Tetraparma</taxon>
    </lineage>
</organism>
<evidence type="ECO:0000313" key="3">
    <source>
        <dbReference type="Proteomes" id="UP001165060"/>
    </source>
</evidence>
<evidence type="ECO:0000313" key="2">
    <source>
        <dbReference type="EMBL" id="GMI29152.1"/>
    </source>
</evidence>
<keyword evidence="1" id="KW-0175">Coiled coil</keyword>
<protein>
    <submittedName>
        <fullName evidence="2">Uncharacterized protein</fullName>
    </submittedName>
</protein>
<dbReference type="Proteomes" id="UP001165060">
    <property type="component" value="Unassembled WGS sequence"/>
</dbReference>
<accession>A0ABQ6MNQ3</accession>
<evidence type="ECO:0000256" key="1">
    <source>
        <dbReference type="SAM" id="Coils"/>
    </source>
</evidence>
<reference evidence="2 3" key="1">
    <citation type="journal article" date="2023" name="Commun. Biol.">
        <title>Genome analysis of Parmales, the sister group of diatoms, reveals the evolutionary specialization of diatoms from phago-mixotrophs to photoautotrophs.</title>
        <authorList>
            <person name="Ban H."/>
            <person name="Sato S."/>
            <person name="Yoshikawa S."/>
            <person name="Yamada K."/>
            <person name="Nakamura Y."/>
            <person name="Ichinomiya M."/>
            <person name="Sato N."/>
            <person name="Blanc-Mathieu R."/>
            <person name="Endo H."/>
            <person name="Kuwata A."/>
            <person name="Ogata H."/>
        </authorList>
    </citation>
    <scope>NUCLEOTIDE SEQUENCE [LARGE SCALE GENOMIC DNA]</scope>
</reference>
<feature type="coiled-coil region" evidence="1">
    <location>
        <begin position="43"/>
        <end position="98"/>
    </location>
</feature>
<keyword evidence="3" id="KW-1185">Reference proteome</keyword>
<gene>
    <name evidence="2" type="ORF">TeGR_g11051</name>
</gene>
<sequence length="241" mass="25776">MDPQVQALAIALTPFYPLLAAANQAHPANGATAAGNDDIKNMLLDVKNEQAKIMERLDRIEAASAERVAGTDIVADCVQNMEAVTQALAGQLKKIERKVEKQAEVMGESVKAIDVAVGSSAKRINDALAKNAEHLQAGVSKQLADLDKNVADKLEKVLTDTGGLSGKLLGIDADIKAAVSSIAKLSSSSSKTHTVVEGIKAQTTALGMKKIRLETFRREWVGGGTDFYNYKRVEGEYLQEE</sequence>
<comment type="caution">
    <text evidence="2">The sequence shown here is derived from an EMBL/GenBank/DDBJ whole genome shotgun (WGS) entry which is preliminary data.</text>
</comment>